<evidence type="ECO:0000313" key="6">
    <source>
        <dbReference type="WBParaSite" id="HNAJ_0000778501-mRNA-1"/>
    </source>
</evidence>
<dbReference type="GO" id="GO:0007165">
    <property type="term" value="P:signal transduction"/>
    <property type="evidence" value="ECO:0007669"/>
    <property type="project" value="InterPro"/>
</dbReference>
<dbReference type="InterPro" id="IPR020849">
    <property type="entry name" value="Small_GTPase_Ras-type"/>
</dbReference>
<sequence length="563" mass="63030">MSFSISSVSESSTIPDFNVVLFGAAGVGKSALVHRFLKNNFSEMYRPTVEETYSTVLQTMSCTCVRLVLVDTAGLHPFPAMRELRMRTGNAFVFVFSYDSADSLQEAIRLHSHLQRVKGKFLYCLYYGDKFDPKSVIFVGNKADLLTVPAIVEYGNEEELEREDSLNSRNSSDNESVLMASSMASTTIAAADDELQQTARSMIEQLGCPLIETSARLGSNVLAVFHSVLWPMLFAHSNLATKVTPADIANGHFREDSPLRGAQENDTDRKKISWPWRNSSEHSTALPFNSSLSPYNDRSPNRSRFHLERRRKISCVENDMFTGGNCLFAAREDVNRKFSVGSRLLASPRIHNNHYHENKGNNFLSVVNDPYNRPASRCHSADNSLAGKSNGYRDTNSTDSAYSERSYSSLNSVEKENVGKLSVSSTDGRCRHGRFLSPSAGRSSRDCGFAMDLCLHSLDFVQEIGRYLDPSHKSKDVSEPRVPCFQILNFGRHGKSPQPSLNRERVKKRCVFSQSNFCLVDQICEANEPACPRSEHEFNLVVPESHRQVFSQSSTRPNNCKIC</sequence>
<name>A0A0R3TKR4_RODNA</name>
<dbReference type="PROSITE" id="PS51419">
    <property type="entry name" value="RAB"/>
    <property type="match status" value="1"/>
</dbReference>
<dbReference type="AlphaFoldDB" id="A0A0R3TKR4"/>
<dbReference type="PROSITE" id="PS51421">
    <property type="entry name" value="RAS"/>
    <property type="match status" value="1"/>
</dbReference>
<feature type="compositionally biased region" description="Polar residues" evidence="3">
    <location>
        <begin position="381"/>
        <end position="408"/>
    </location>
</feature>
<feature type="region of interest" description="Disordered" evidence="3">
    <location>
        <begin position="280"/>
        <end position="302"/>
    </location>
</feature>
<dbReference type="SUPFAM" id="SSF52540">
    <property type="entry name" value="P-loop containing nucleoside triphosphate hydrolases"/>
    <property type="match status" value="1"/>
</dbReference>
<dbReference type="STRING" id="102285.A0A0R3TKR4"/>
<dbReference type="Gene3D" id="3.40.50.300">
    <property type="entry name" value="P-loop containing nucleotide triphosphate hydrolases"/>
    <property type="match status" value="1"/>
</dbReference>
<dbReference type="Proteomes" id="UP000278807">
    <property type="component" value="Unassembled WGS sequence"/>
</dbReference>
<evidence type="ECO:0000313" key="5">
    <source>
        <dbReference type="Proteomes" id="UP000278807"/>
    </source>
</evidence>
<dbReference type="SMART" id="SM00175">
    <property type="entry name" value="RAB"/>
    <property type="match status" value="1"/>
</dbReference>
<dbReference type="SMART" id="SM00174">
    <property type="entry name" value="RHO"/>
    <property type="match status" value="1"/>
</dbReference>
<evidence type="ECO:0000256" key="1">
    <source>
        <dbReference type="ARBA" id="ARBA00022741"/>
    </source>
</evidence>
<proteinExistence type="predicted"/>
<dbReference type="SMART" id="SM00173">
    <property type="entry name" value="RAS"/>
    <property type="match status" value="1"/>
</dbReference>
<dbReference type="OrthoDB" id="265044at2759"/>
<keyword evidence="2" id="KW-0342">GTP-binding</keyword>
<dbReference type="GO" id="GO:0016020">
    <property type="term" value="C:membrane"/>
    <property type="evidence" value="ECO:0007669"/>
    <property type="project" value="InterPro"/>
</dbReference>
<dbReference type="InterPro" id="IPR005225">
    <property type="entry name" value="Small_GTP-bd"/>
</dbReference>
<dbReference type="GO" id="GO:0005525">
    <property type="term" value="F:GTP binding"/>
    <property type="evidence" value="ECO:0007669"/>
    <property type="project" value="UniProtKB-KW"/>
</dbReference>
<feature type="compositionally biased region" description="Polar residues" evidence="3">
    <location>
        <begin position="280"/>
        <end position="298"/>
    </location>
</feature>
<evidence type="ECO:0000256" key="2">
    <source>
        <dbReference type="ARBA" id="ARBA00023134"/>
    </source>
</evidence>
<dbReference type="GO" id="GO:0003924">
    <property type="term" value="F:GTPase activity"/>
    <property type="evidence" value="ECO:0007669"/>
    <property type="project" value="InterPro"/>
</dbReference>
<organism evidence="6">
    <name type="scientific">Rodentolepis nana</name>
    <name type="common">Dwarf tapeworm</name>
    <name type="synonym">Hymenolepis nana</name>
    <dbReference type="NCBI Taxonomy" id="102285"/>
    <lineage>
        <taxon>Eukaryota</taxon>
        <taxon>Metazoa</taxon>
        <taxon>Spiralia</taxon>
        <taxon>Lophotrochozoa</taxon>
        <taxon>Platyhelminthes</taxon>
        <taxon>Cestoda</taxon>
        <taxon>Eucestoda</taxon>
        <taxon>Cyclophyllidea</taxon>
        <taxon>Hymenolepididae</taxon>
        <taxon>Rodentolepis</taxon>
    </lineage>
</organism>
<gene>
    <name evidence="4" type="ORF">HNAJ_LOCUS7781</name>
</gene>
<keyword evidence="5" id="KW-1185">Reference proteome</keyword>
<reference evidence="6" key="1">
    <citation type="submission" date="2017-02" db="UniProtKB">
        <authorList>
            <consortium name="WormBaseParasite"/>
        </authorList>
    </citation>
    <scope>IDENTIFICATION</scope>
</reference>
<reference evidence="4 5" key="2">
    <citation type="submission" date="2018-11" db="EMBL/GenBank/DDBJ databases">
        <authorList>
            <consortium name="Pathogen Informatics"/>
        </authorList>
    </citation>
    <scope>NUCLEOTIDE SEQUENCE [LARGE SCALE GENOMIC DNA]</scope>
</reference>
<dbReference type="InterPro" id="IPR027417">
    <property type="entry name" value="P-loop_NTPase"/>
</dbReference>
<accession>A0A0R3TKR4</accession>
<evidence type="ECO:0000313" key="4">
    <source>
        <dbReference type="EMBL" id="VDO03641.1"/>
    </source>
</evidence>
<dbReference type="WBParaSite" id="HNAJ_0000778501-mRNA-1">
    <property type="protein sequence ID" value="HNAJ_0000778501-mRNA-1"/>
    <property type="gene ID" value="HNAJ_0000778501"/>
</dbReference>
<keyword evidence="1" id="KW-0547">Nucleotide-binding</keyword>
<dbReference type="InterPro" id="IPR001806">
    <property type="entry name" value="Small_GTPase"/>
</dbReference>
<evidence type="ECO:0000256" key="3">
    <source>
        <dbReference type="SAM" id="MobiDB-lite"/>
    </source>
</evidence>
<dbReference type="PANTHER" id="PTHR24070">
    <property type="entry name" value="RAS, DI-RAS, AND RHEB FAMILY MEMBERS OF SMALL GTPASE SUPERFAMILY"/>
    <property type="match status" value="1"/>
</dbReference>
<dbReference type="PRINTS" id="PR00449">
    <property type="entry name" value="RASTRNSFRMNG"/>
</dbReference>
<dbReference type="Pfam" id="PF00071">
    <property type="entry name" value="Ras"/>
    <property type="match status" value="1"/>
</dbReference>
<protein>
    <submittedName>
        <fullName evidence="6">GTP-binding protein Di-Ras2</fullName>
    </submittedName>
</protein>
<dbReference type="NCBIfam" id="TIGR00231">
    <property type="entry name" value="small_GTP"/>
    <property type="match status" value="1"/>
</dbReference>
<dbReference type="EMBL" id="UZAE01012126">
    <property type="protein sequence ID" value="VDO03641.1"/>
    <property type="molecule type" value="Genomic_DNA"/>
</dbReference>
<feature type="region of interest" description="Disordered" evidence="3">
    <location>
        <begin position="375"/>
        <end position="408"/>
    </location>
</feature>